<organism evidence="2 3">
    <name type="scientific">Micromonospora haikouensis</name>
    <dbReference type="NCBI Taxonomy" id="686309"/>
    <lineage>
        <taxon>Bacteria</taxon>
        <taxon>Bacillati</taxon>
        <taxon>Actinomycetota</taxon>
        <taxon>Actinomycetes</taxon>
        <taxon>Micromonosporales</taxon>
        <taxon>Micromonosporaceae</taxon>
        <taxon>Micromonospora</taxon>
    </lineage>
</organism>
<dbReference type="Pfam" id="PF14907">
    <property type="entry name" value="NTP_transf_5"/>
    <property type="match status" value="1"/>
</dbReference>
<keyword evidence="2" id="KW-0808">Transferase</keyword>
<dbReference type="GO" id="GO:0016740">
    <property type="term" value="F:transferase activity"/>
    <property type="evidence" value="ECO:0007669"/>
    <property type="project" value="UniProtKB-KW"/>
</dbReference>
<sequence>MTAPALALRCLALDAAAVAAADLLRRAGTDSVLIKGAGLARRLRADRVYGDVDLLVAPAAFDAAQAALAAAGYRPRIAEERAAEWGHWHERTWAVPGPLALTVDLHRGFAGVGDAHELWRAVRAGAEPMPLAGGTVLVPDVAGCALLAALHAASPGGFTKPADDLARALAVLPADAWADAAGLAARCTAVPAFAVGLRQVPAGRGLAARLGLPEQCPPARWLTAHRATPAAVAVARLAELSDPHQRLRGLARLLLPCPTYLRQTDPRAGGGPGALALAFVRRYLRNARALPRALRDLHAARRQHRA</sequence>
<dbReference type="EMBL" id="FMCW01000045">
    <property type="protein sequence ID" value="SCF19578.1"/>
    <property type="molecule type" value="Genomic_DNA"/>
</dbReference>
<feature type="signal peptide" evidence="1">
    <location>
        <begin position="1"/>
        <end position="20"/>
    </location>
</feature>
<accession>A0A1C4YFU9</accession>
<dbReference type="InterPro" id="IPR039498">
    <property type="entry name" value="NTP_transf_5"/>
</dbReference>
<name>A0A1C4YFU9_9ACTN</name>
<proteinExistence type="predicted"/>
<dbReference type="AlphaFoldDB" id="A0A1C4YFU9"/>
<evidence type="ECO:0000256" key="1">
    <source>
        <dbReference type="SAM" id="SignalP"/>
    </source>
</evidence>
<feature type="chain" id="PRO_5038509374" evidence="1">
    <location>
        <begin position="21"/>
        <end position="306"/>
    </location>
</feature>
<gene>
    <name evidence="2" type="ORF">GA0070558_14510</name>
</gene>
<keyword evidence="1" id="KW-0732">Signal</keyword>
<dbReference type="Proteomes" id="UP000199375">
    <property type="component" value="Unassembled WGS sequence"/>
</dbReference>
<reference evidence="2 3" key="1">
    <citation type="submission" date="2016-06" db="EMBL/GenBank/DDBJ databases">
        <authorList>
            <person name="Kjaerup R.B."/>
            <person name="Dalgaard T.S."/>
            <person name="Juul-Madsen H.R."/>
        </authorList>
    </citation>
    <scope>NUCLEOTIDE SEQUENCE [LARGE SCALE GENOMIC DNA]</scope>
    <source>
        <strain evidence="2 3">DSM 45626</strain>
    </source>
</reference>
<dbReference type="RefSeq" id="WP_091286144.1">
    <property type="nucleotide sequence ID" value="NZ_FMCW01000045.1"/>
</dbReference>
<protein>
    <submittedName>
        <fullName evidence="2">Uncharacterized nucleotidyltransferase</fullName>
    </submittedName>
</protein>
<evidence type="ECO:0000313" key="2">
    <source>
        <dbReference type="EMBL" id="SCF19578.1"/>
    </source>
</evidence>
<evidence type="ECO:0000313" key="3">
    <source>
        <dbReference type="Proteomes" id="UP000199375"/>
    </source>
</evidence>